<reference evidence="5 6" key="1">
    <citation type="submission" date="2021-03" db="EMBL/GenBank/DDBJ databases">
        <title>novel species isolated from a fishpond in China.</title>
        <authorList>
            <person name="Lu H."/>
            <person name="Cai Z."/>
        </authorList>
    </citation>
    <scope>NUCLEOTIDE SEQUENCE [LARGE SCALE GENOMIC DNA]</scope>
    <source>
        <strain evidence="5 6">Y57</strain>
    </source>
</reference>
<dbReference type="SUPFAM" id="SSF46894">
    <property type="entry name" value="C-terminal effector domain of the bipartite response regulators"/>
    <property type="match status" value="1"/>
</dbReference>
<evidence type="ECO:0000259" key="4">
    <source>
        <dbReference type="PROSITE" id="PS51755"/>
    </source>
</evidence>
<dbReference type="EMBL" id="JAFKCS010000005">
    <property type="protein sequence ID" value="MBN7819655.1"/>
    <property type="molecule type" value="Genomic_DNA"/>
</dbReference>
<dbReference type="InterPro" id="IPR011990">
    <property type="entry name" value="TPR-like_helical_dom_sf"/>
</dbReference>
<keyword evidence="1 2" id="KW-0238">DNA-binding</keyword>
<feature type="transmembrane region" description="Helical" evidence="3">
    <location>
        <begin position="112"/>
        <end position="129"/>
    </location>
</feature>
<protein>
    <submittedName>
        <fullName evidence="5">Winged helix-turn-helix domain-containing protein</fullName>
    </submittedName>
</protein>
<dbReference type="SMART" id="SM00862">
    <property type="entry name" value="Trans_reg_C"/>
    <property type="match status" value="1"/>
</dbReference>
<evidence type="ECO:0000256" key="1">
    <source>
        <dbReference type="ARBA" id="ARBA00023125"/>
    </source>
</evidence>
<evidence type="ECO:0000256" key="2">
    <source>
        <dbReference type="PROSITE-ProRule" id="PRU01091"/>
    </source>
</evidence>
<keyword evidence="3" id="KW-0812">Transmembrane</keyword>
<feature type="domain" description="OmpR/PhoB-type" evidence="4">
    <location>
        <begin position="1"/>
        <end position="94"/>
    </location>
</feature>
<keyword evidence="3" id="KW-1133">Transmembrane helix</keyword>
<comment type="caution">
    <text evidence="5">The sequence shown here is derived from an EMBL/GenBank/DDBJ whole genome shotgun (WGS) entry which is preliminary data.</text>
</comment>
<keyword evidence="6" id="KW-1185">Reference proteome</keyword>
<dbReference type="Gene3D" id="1.10.10.10">
    <property type="entry name" value="Winged helix-like DNA-binding domain superfamily/Winged helix DNA-binding domain"/>
    <property type="match status" value="1"/>
</dbReference>
<keyword evidence="3" id="KW-0472">Membrane</keyword>
<evidence type="ECO:0000256" key="3">
    <source>
        <dbReference type="SAM" id="Phobius"/>
    </source>
</evidence>
<evidence type="ECO:0000313" key="5">
    <source>
        <dbReference type="EMBL" id="MBN7819655.1"/>
    </source>
</evidence>
<organism evidence="5 6">
    <name type="scientific">Bowmanella yangjiangensis</name>
    <dbReference type="NCBI Taxonomy" id="2811230"/>
    <lineage>
        <taxon>Bacteria</taxon>
        <taxon>Pseudomonadati</taxon>
        <taxon>Pseudomonadota</taxon>
        <taxon>Gammaproteobacteria</taxon>
        <taxon>Alteromonadales</taxon>
        <taxon>Alteromonadaceae</taxon>
        <taxon>Bowmanella</taxon>
    </lineage>
</organism>
<dbReference type="InterPro" id="IPR016032">
    <property type="entry name" value="Sig_transdc_resp-reg_C-effctor"/>
</dbReference>
<sequence>MGEWQVCPTQNSLTRGNETRQLEHTPMQLLLFLAQHANQTLSKEQLLAHIWTGKVVSEEVLTVAISNIRKALGDSARTPKYIKTLPGKGYCLICPPTALPSANTPVEKKRPLWHFAPLLLLVPLLWWFWPNMAQLTVAGAVPSSAGQDLYNQGRFLLFSQEDNHLLRADSLFDQALQQDPQLGSALWGKAMVLLLKAENTSLEQAAPLRNQAMQLLEEAEQRESDNAAVQLQLGWQYFTHQRDFRLARQKFERAIELDGRDPIQHFLYAQFLMAMGENDAALLATRRYIDLAPQYYAVPVVAWIYNTARQPQQALSELEKIAALTEPDLSFHHSAIKILENLGQDQRAFHHVLQSMQLSGFTAEQISQTRAQFTAGGLTQVYAWFIEQKISDNLGHYAAPLAYARYAIKANQPEQAIKWLQQAQQARQIELLWMAVDPYYDPLRLHPDFHLILNQLGLKPPSQ</sequence>
<evidence type="ECO:0000313" key="6">
    <source>
        <dbReference type="Proteomes" id="UP000663992"/>
    </source>
</evidence>
<dbReference type="InterPro" id="IPR036388">
    <property type="entry name" value="WH-like_DNA-bd_sf"/>
</dbReference>
<feature type="DNA-binding region" description="OmpR/PhoB-type" evidence="2">
    <location>
        <begin position="1"/>
        <end position="94"/>
    </location>
</feature>
<dbReference type="SUPFAM" id="SSF48452">
    <property type="entry name" value="TPR-like"/>
    <property type="match status" value="2"/>
</dbReference>
<dbReference type="Pfam" id="PF00486">
    <property type="entry name" value="Trans_reg_C"/>
    <property type="match status" value="1"/>
</dbReference>
<dbReference type="Proteomes" id="UP000663992">
    <property type="component" value="Unassembled WGS sequence"/>
</dbReference>
<gene>
    <name evidence="5" type="ORF">J0A65_07245</name>
</gene>
<dbReference type="InterPro" id="IPR001867">
    <property type="entry name" value="OmpR/PhoB-type_DNA-bd"/>
</dbReference>
<name>A0ABS3CTN7_9ALTE</name>
<dbReference type="PROSITE" id="PS51755">
    <property type="entry name" value="OMPR_PHOB"/>
    <property type="match status" value="1"/>
</dbReference>
<proteinExistence type="predicted"/>
<accession>A0ABS3CTN7</accession>
<dbReference type="CDD" id="cd00383">
    <property type="entry name" value="trans_reg_C"/>
    <property type="match status" value="1"/>
</dbReference>
<dbReference type="RefSeq" id="WP_206593470.1">
    <property type="nucleotide sequence ID" value="NZ_JAFKCS010000005.1"/>
</dbReference>
<dbReference type="Gene3D" id="1.25.40.10">
    <property type="entry name" value="Tetratricopeptide repeat domain"/>
    <property type="match status" value="1"/>
</dbReference>